<protein>
    <submittedName>
        <fullName evidence="2">Uncharacterized protein</fullName>
    </submittedName>
</protein>
<dbReference type="RefSeq" id="XP_033525646.1">
    <property type="nucleotide sequence ID" value="XM_033670223.1"/>
</dbReference>
<dbReference type="AlphaFoldDB" id="A0A6A6AH38"/>
<evidence type="ECO:0000256" key="1">
    <source>
        <dbReference type="SAM" id="SignalP"/>
    </source>
</evidence>
<sequence length="129" mass="13958">MKSALPALLILAHGNQVCKWECPPNLNQQPRSTQHVCGSRLIILPSLLAPCHEAPMYARGYRGTGSDALRALCVFAWMEEDSVALKLSVESTELVKPSGVASRRIQEPEGLSEAALASMIADTWERASG</sequence>
<keyword evidence="1" id="KW-0732">Signal</keyword>
<organism evidence="2 3">
    <name type="scientific">Dothidotthia symphoricarpi CBS 119687</name>
    <dbReference type="NCBI Taxonomy" id="1392245"/>
    <lineage>
        <taxon>Eukaryota</taxon>
        <taxon>Fungi</taxon>
        <taxon>Dikarya</taxon>
        <taxon>Ascomycota</taxon>
        <taxon>Pezizomycotina</taxon>
        <taxon>Dothideomycetes</taxon>
        <taxon>Pleosporomycetidae</taxon>
        <taxon>Pleosporales</taxon>
        <taxon>Dothidotthiaceae</taxon>
        <taxon>Dothidotthia</taxon>
    </lineage>
</organism>
<reference evidence="2" key="1">
    <citation type="journal article" date="2020" name="Stud. Mycol.">
        <title>101 Dothideomycetes genomes: a test case for predicting lifestyles and emergence of pathogens.</title>
        <authorList>
            <person name="Haridas S."/>
            <person name="Albert R."/>
            <person name="Binder M."/>
            <person name="Bloem J."/>
            <person name="Labutti K."/>
            <person name="Salamov A."/>
            <person name="Andreopoulos B."/>
            <person name="Baker S."/>
            <person name="Barry K."/>
            <person name="Bills G."/>
            <person name="Bluhm B."/>
            <person name="Cannon C."/>
            <person name="Castanera R."/>
            <person name="Culley D."/>
            <person name="Daum C."/>
            <person name="Ezra D."/>
            <person name="Gonzalez J."/>
            <person name="Henrissat B."/>
            <person name="Kuo A."/>
            <person name="Liang C."/>
            <person name="Lipzen A."/>
            <person name="Lutzoni F."/>
            <person name="Magnuson J."/>
            <person name="Mondo S."/>
            <person name="Nolan M."/>
            <person name="Ohm R."/>
            <person name="Pangilinan J."/>
            <person name="Park H.-J."/>
            <person name="Ramirez L."/>
            <person name="Alfaro M."/>
            <person name="Sun H."/>
            <person name="Tritt A."/>
            <person name="Yoshinaga Y."/>
            <person name="Zwiers L.-H."/>
            <person name="Turgeon B."/>
            <person name="Goodwin S."/>
            <person name="Spatafora J."/>
            <person name="Crous P."/>
            <person name="Grigoriev I."/>
        </authorList>
    </citation>
    <scope>NUCLEOTIDE SEQUENCE</scope>
    <source>
        <strain evidence="2">CBS 119687</strain>
    </source>
</reference>
<dbReference type="EMBL" id="ML977502">
    <property type="protein sequence ID" value="KAF2131259.1"/>
    <property type="molecule type" value="Genomic_DNA"/>
</dbReference>
<proteinExistence type="predicted"/>
<feature type="signal peptide" evidence="1">
    <location>
        <begin position="1"/>
        <end position="20"/>
    </location>
</feature>
<evidence type="ECO:0000313" key="3">
    <source>
        <dbReference type="Proteomes" id="UP000799771"/>
    </source>
</evidence>
<name>A0A6A6AH38_9PLEO</name>
<feature type="chain" id="PRO_5025504301" evidence="1">
    <location>
        <begin position="21"/>
        <end position="129"/>
    </location>
</feature>
<keyword evidence="3" id="KW-1185">Reference proteome</keyword>
<dbReference type="GeneID" id="54410655"/>
<gene>
    <name evidence="2" type="ORF">P153DRAFT_383371</name>
</gene>
<dbReference type="Proteomes" id="UP000799771">
    <property type="component" value="Unassembled WGS sequence"/>
</dbReference>
<accession>A0A6A6AH38</accession>
<evidence type="ECO:0000313" key="2">
    <source>
        <dbReference type="EMBL" id="KAF2131259.1"/>
    </source>
</evidence>